<keyword evidence="2" id="KW-1185">Reference proteome</keyword>
<reference evidence="1" key="1">
    <citation type="submission" date="2020-03" db="EMBL/GenBank/DDBJ databases">
        <title>A high-quality chromosome-level genome assembly of a woody plant with both climbing and erect habits, Rhamnella rubrinervis.</title>
        <authorList>
            <person name="Lu Z."/>
            <person name="Yang Y."/>
            <person name="Zhu X."/>
            <person name="Sun Y."/>
        </authorList>
    </citation>
    <scope>NUCLEOTIDE SEQUENCE</scope>
    <source>
        <strain evidence="1">BYM</strain>
        <tissue evidence="1">Leaf</tissue>
    </source>
</reference>
<evidence type="ECO:0000313" key="1">
    <source>
        <dbReference type="EMBL" id="KAF3438534.1"/>
    </source>
</evidence>
<dbReference type="AlphaFoldDB" id="A0A8K0GU88"/>
<gene>
    <name evidence="1" type="ORF">FNV43_RR21296</name>
</gene>
<dbReference type="OrthoDB" id="1736693at2759"/>
<accession>A0A8K0GU88</accession>
<name>A0A8K0GU88_9ROSA</name>
<sequence length="134" mass="15455">MCMEPRTRWSHEHISLSVKDKDFLDWSWLFISLAALTQPDIEELFEAVALLCPITYLEHISTRFVLRIVYMHLDQDRLIALREASSLSEDEIFAQVLLTEKFACFRGMGVGIKSNRYKASEEVASLMAKGTKRV</sequence>
<dbReference type="EMBL" id="VOIH02000009">
    <property type="protein sequence ID" value="KAF3438534.1"/>
    <property type="molecule type" value="Genomic_DNA"/>
</dbReference>
<protein>
    <submittedName>
        <fullName evidence="1">Uncharacterized protein</fullName>
    </submittedName>
</protein>
<comment type="caution">
    <text evidence="1">The sequence shown here is derived from an EMBL/GenBank/DDBJ whole genome shotgun (WGS) entry which is preliminary data.</text>
</comment>
<evidence type="ECO:0000313" key="2">
    <source>
        <dbReference type="Proteomes" id="UP000796880"/>
    </source>
</evidence>
<organism evidence="1 2">
    <name type="scientific">Rhamnella rubrinervis</name>
    <dbReference type="NCBI Taxonomy" id="2594499"/>
    <lineage>
        <taxon>Eukaryota</taxon>
        <taxon>Viridiplantae</taxon>
        <taxon>Streptophyta</taxon>
        <taxon>Embryophyta</taxon>
        <taxon>Tracheophyta</taxon>
        <taxon>Spermatophyta</taxon>
        <taxon>Magnoliopsida</taxon>
        <taxon>eudicotyledons</taxon>
        <taxon>Gunneridae</taxon>
        <taxon>Pentapetalae</taxon>
        <taxon>rosids</taxon>
        <taxon>fabids</taxon>
        <taxon>Rosales</taxon>
        <taxon>Rhamnaceae</taxon>
        <taxon>rhamnoid group</taxon>
        <taxon>Rhamneae</taxon>
        <taxon>Rhamnella</taxon>
    </lineage>
</organism>
<dbReference type="Proteomes" id="UP000796880">
    <property type="component" value="Unassembled WGS sequence"/>
</dbReference>
<proteinExistence type="predicted"/>